<dbReference type="AlphaFoldDB" id="A0A1H2XUS3"/>
<dbReference type="SUPFAM" id="SSF50494">
    <property type="entry name" value="Trypsin-like serine proteases"/>
    <property type="match status" value="1"/>
</dbReference>
<evidence type="ECO:0008006" key="3">
    <source>
        <dbReference type="Google" id="ProtNLM"/>
    </source>
</evidence>
<evidence type="ECO:0000313" key="2">
    <source>
        <dbReference type="Proteomes" id="UP000183454"/>
    </source>
</evidence>
<dbReference type="RefSeq" id="WP_074667709.1">
    <property type="nucleotide sequence ID" value="NZ_FNNH01000043.1"/>
</dbReference>
<proteinExistence type="predicted"/>
<gene>
    <name evidence="1" type="ORF">SAMN05421882_10437</name>
</gene>
<dbReference type="EMBL" id="FNNH01000043">
    <property type="protein sequence ID" value="SDW96560.1"/>
    <property type="molecule type" value="Genomic_DNA"/>
</dbReference>
<dbReference type="Proteomes" id="UP000183454">
    <property type="component" value="Unassembled WGS sequence"/>
</dbReference>
<organism evidence="1 2">
    <name type="scientific">Nitrosomonas communis</name>
    <dbReference type="NCBI Taxonomy" id="44574"/>
    <lineage>
        <taxon>Bacteria</taxon>
        <taxon>Pseudomonadati</taxon>
        <taxon>Pseudomonadota</taxon>
        <taxon>Betaproteobacteria</taxon>
        <taxon>Nitrosomonadales</taxon>
        <taxon>Nitrosomonadaceae</taxon>
        <taxon>Nitrosomonas</taxon>
    </lineage>
</organism>
<name>A0A1H2XUS3_9PROT</name>
<sequence>MIITVSDHIHLCMREVEDILNSFTYPVFINAKNERPDLIASSVVISLDSRNFLITASHVLDQIENANSPFYIAKKSNFVALIGEFIRSISKDKDHFDIAFLELNNEFVDKNAINVLSESSLMINRHFNRPTTSIAYSRLSMLKE</sequence>
<protein>
    <recommendedName>
        <fullName evidence="3">Trypsin-like peptidase domain-containing protein</fullName>
    </recommendedName>
</protein>
<evidence type="ECO:0000313" key="1">
    <source>
        <dbReference type="EMBL" id="SDW96560.1"/>
    </source>
</evidence>
<accession>A0A1H2XUS3</accession>
<reference evidence="1 2" key="1">
    <citation type="submission" date="2016-10" db="EMBL/GenBank/DDBJ databases">
        <authorList>
            <person name="de Groot N.N."/>
        </authorList>
    </citation>
    <scope>NUCLEOTIDE SEQUENCE [LARGE SCALE GENOMIC DNA]</scope>
    <source>
        <strain evidence="1 2">Nm110</strain>
    </source>
</reference>
<dbReference type="InterPro" id="IPR009003">
    <property type="entry name" value="Peptidase_S1_PA"/>
</dbReference>